<dbReference type="EMBL" id="FOQA01000001">
    <property type="protein sequence ID" value="SFH53102.1"/>
    <property type="molecule type" value="Genomic_DNA"/>
</dbReference>
<name>A0A1I3ASV5_9FIRM</name>
<organism evidence="1 2">
    <name type="scientific">Tindallia magadiensis</name>
    <dbReference type="NCBI Taxonomy" id="69895"/>
    <lineage>
        <taxon>Bacteria</taxon>
        <taxon>Bacillati</taxon>
        <taxon>Bacillota</taxon>
        <taxon>Clostridia</taxon>
        <taxon>Peptostreptococcales</taxon>
        <taxon>Tindalliaceae</taxon>
        <taxon>Tindallia</taxon>
    </lineage>
</organism>
<evidence type="ECO:0000313" key="1">
    <source>
        <dbReference type="EMBL" id="SFH53102.1"/>
    </source>
</evidence>
<dbReference type="Proteomes" id="UP000199287">
    <property type="component" value="Unassembled WGS sequence"/>
</dbReference>
<evidence type="ECO:0000313" key="2">
    <source>
        <dbReference type="Proteomes" id="UP000199287"/>
    </source>
</evidence>
<dbReference type="RefSeq" id="WP_093369062.1">
    <property type="nucleotide sequence ID" value="NZ_FOQA01000001.1"/>
</dbReference>
<gene>
    <name evidence="1" type="ORF">SAMN05192551_101390</name>
</gene>
<evidence type="ECO:0008006" key="3">
    <source>
        <dbReference type="Google" id="ProtNLM"/>
    </source>
</evidence>
<dbReference type="PANTHER" id="PTHR36441">
    <property type="entry name" value="HYPOTHETICAL CYTOSOLIC PROTEIN"/>
    <property type="match status" value="1"/>
</dbReference>
<proteinExistence type="predicted"/>
<dbReference type="AlphaFoldDB" id="A0A1I3ASV5"/>
<dbReference type="STRING" id="69895.SAMN05192551_101390"/>
<dbReference type="InterPro" id="IPR036746">
    <property type="entry name" value="TT1725-like_sf"/>
</dbReference>
<keyword evidence="2" id="KW-1185">Reference proteome</keyword>
<dbReference type="SUPFAM" id="SSF103007">
    <property type="entry name" value="Hypothetical protein TT1725"/>
    <property type="match status" value="1"/>
</dbReference>
<dbReference type="OrthoDB" id="9809023at2"/>
<accession>A0A1I3ASV5</accession>
<dbReference type="Gene3D" id="3.30.70.1120">
    <property type="entry name" value="TT1725-like"/>
    <property type="match status" value="1"/>
</dbReference>
<dbReference type="PANTHER" id="PTHR36441:SF1">
    <property type="entry name" value="DUF503 DOMAIN-CONTAINING PROTEIN"/>
    <property type="match status" value="1"/>
</dbReference>
<dbReference type="InterPro" id="IPR007546">
    <property type="entry name" value="DUF503"/>
</dbReference>
<dbReference type="Pfam" id="PF04456">
    <property type="entry name" value="DUF503"/>
    <property type="match status" value="1"/>
</dbReference>
<sequence length="93" mass="10862">MKVGICTFNLMMYEGNSLKEKRMIVKSVIERIKSRYNVSIAEIADQDKWRLATIGFCCISNNKSHVEKTIQEVVRFLEKDGRMELMNIDMEVI</sequence>
<reference evidence="2" key="1">
    <citation type="submission" date="2016-10" db="EMBL/GenBank/DDBJ databases">
        <authorList>
            <person name="Varghese N."/>
            <person name="Submissions S."/>
        </authorList>
    </citation>
    <scope>NUCLEOTIDE SEQUENCE [LARGE SCALE GENOMIC DNA]</scope>
    <source>
        <strain evidence="2">Z-7934</strain>
    </source>
</reference>
<protein>
    <recommendedName>
        <fullName evidence="3">DUF503 domain-containing protein</fullName>
    </recommendedName>
</protein>